<evidence type="ECO:0000256" key="1">
    <source>
        <dbReference type="ARBA" id="ARBA00047591"/>
    </source>
</evidence>
<evidence type="ECO:0000313" key="5">
    <source>
        <dbReference type="Proteomes" id="UP000818624"/>
    </source>
</evidence>
<feature type="region of interest" description="Disordered" evidence="3">
    <location>
        <begin position="403"/>
        <end position="436"/>
    </location>
</feature>
<comment type="catalytic activity">
    <reaction evidence="2">
        <text>a monoacylglycerol + H2O = glycerol + a fatty acid + H(+)</text>
        <dbReference type="Rhea" id="RHEA:15245"/>
        <dbReference type="ChEBI" id="CHEBI:15377"/>
        <dbReference type="ChEBI" id="CHEBI:15378"/>
        <dbReference type="ChEBI" id="CHEBI:17408"/>
        <dbReference type="ChEBI" id="CHEBI:17754"/>
        <dbReference type="ChEBI" id="CHEBI:28868"/>
    </reaction>
</comment>
<dbReference type="PANTHER" id="PTHR47381">
    <property type="entry name" value="ALPHA/BETA-HYDROLASES SUPERFAMILY PROTEIN"/>
    <property type="match status" value="1"/>
</dbReference>
<reference evidence="4 5" key="1">
    <citation type="journal article" date="2020" name="Elife">
        <title>Loss of centromere function drives karyotype evolution in closely related Malassezia species.</title>
        <authorList>
            <person name="Sankaranarayanan S.R."/>
            <person name="Ianiri G."/>
            <person name="Coelho M.A."/>
            <person name="Reza M.H."/>
            <person name="Thimmappa B.C."/>
            <person name="Ganguly P."/>
            <person name="Vadnala R.N."/>
            <person name="Sun S."/>
            <person name="Siddharthan R."/>
            <person name="Tellgren-Roth C."/>
            <person name="Dawson T.L."/>
            <person name="Heitman J."/>
            <person name="Sanyal K."/>
        </authorList>
    </citation>
    <scope>NUCLEOTIDE SEQUENCE [LARGE SCALE GENOMIC DNA]</scope>
    <source>
        <strain evidence="4">CBS14141</strain>
    </source>
</reference>
<evidence type="ECO:0000256" key="2">
    <source>
        <dbReference type="ARBA" id="ARBA00048461"/>
    </source>
</evidence>
<sequence length="436" mass="47261">MCFIILASGAAIGPWDAGLAHVLHNRLSSCRVHFGSGVALWSHASTSKMRAILLGWPIWLVLIALLSTRAADAAVAPKRAPIGAGSKAAASPRPTAKPTPRPPAVDRRVFNLGGLIVNVYGLSLLAPVVNGSTPDINVLIHMHGRTRSAMLEEPLVKTLYGNVREQMTANPSGSKNDFLVVSFDAPNHGNRTTLPLGQRGYNAGNMQFAFDQYAMIVGDAADATFVADFLPFNLFPKGERRITNWIISGRSMGGHAAYHVLANDARFTIGTVFIGAPDYYKLLVGRTAENNIPFAPPYIPDAFINYVNRTDPAHKPYNSYNRQANPFWGKKLFAGCGGADPLVHFSYSSEFLQNVVLGPRNDDETAQSLEIHVQPNVPHEVTSEMLELAGRWVYRWAIAKQPNNPSPAPTVPGTTASRPIQSDVTRSSYASLPTTL</sequence>
<dbReference type="EMBL" id="CP046235">
    <property type="protein sequence ID" value="WFD47654.1"/>
    <property type="molecule type" value="Genomic_DNA"/>
</dbReference>
<protein>
    <recommendedName>
        <fullName evidence="6">Alpha/beta hydrolase family protein</fullName>
    </recommendedName>
</protein>
<dbReference type="PANTHER" id="PTHR47381:SF3">
    <property type="entry name" value="ALPHA_BETA-HYDROLASES SUPERFAMILY PROTEIN"/>
    <property type="match status" value="1"/>
</dbReference>
<evidence type="ECO:0000256" key="3">
    <source>
        <dbReference type="SAM" id="MobiDB-lite"/>
    </source>
</evidence>
<feature type="compositionally biased region" description="Polar residues" evidence="3">
    <location>
        <begin position="412"/>
        <end position="436"/>
    </location>
</feature>
<feature type="region of interest" description="Disordered" evidence="3">
    <location>
        <begin position="84"/>
        <end position="104"/>
    </location>
</feature>
<organism evidence="4 5">
    <name type="scientific">Malassezia furfur</name>
    <name type="common">Pityriasis versicolor infection agent</name>
    <name type="synonym">Pityrosporum furfur</name>
    <dbReference type="NCBI Taxonomy" id="55194"/>
    <lineage>
        <taxon>Eukaryota</taxon>
        <taxon>Fungi</taxon>
        <taxon>Dikarya</taxon>
        <taxon>Basidiomycota</taxon>
        <taxon>Ustilaginomycotina</taxon>
        <taxon>Malasseziomycetes</taxon>
        <taxon>Malasseziales</taxon>
        <taxon>Malasseziaceae</taxon>
        <taxon>Malassezia</taxon>
    </lineage>
</organism>
<gene>
    <name evidence="4" type="ORF">GLX27_002306</name>
</gene>
<accession>A0ABY8EQ36</accession>
<name>A0ABY8EQ36_MALFU</name>
<dbReference type="SUPFAM" id="SSF53474">
    <property type="entry name" value="alpha/beta-Hydrolases"/>
    <property type="match status" value="1"/>
</dbReference>
<comment type="catalytic activity">
    <reaction evidence="1">
        <text>a diacylglycerol + H2O = a monoacylglycerol + a fatty acid + H(+)</text>
        <dbReference type="Rhea" id="RHEA:32731"/>
        <dbReference type="ChEBI" id="CHEBI:15377"/>
        <dbReference type="ChEBI" id="CHEBI:15378"/>
        <dbReference type="ChEBI" id="CHEBI:17408"/>
        <dbReference type="ChEBI" id="CHEBI:18035"/>
        <dbReference type="ChEBI" id="CHEBI:28868"/>
    </reaction>
</comment>
<dbReference type="Gene3D" id="3.40.50.1820">
    <property type="entry name" value="alpha/beta hydrolase"/>
    <property type="match status" value="1"/>
</dbReference>
<feature type="compositionally biased region" description="Low complexity" evidence="3">
    <location>
        <begin position="84"/>
        <end position="94"/>
    </location>
</feature>
<dbReference type="InterPro" id="IPR029058">
    <property type="entry name" value="AB_hydrolase_fold"/>
</dbReference>
<evidence type="ECO:0000313" key="4">
    <source>
        <dbReference type="EMBL" id="WFD47654.1"/>
    </source>
</evidence>
<dbReference type="Proteomes" id="UP000818624">
    <property type="component" value="Chromosome 2"/>
</dbReference>
<evidence type="ECO:0008006" key="6">
    <source>
        <dbReference type="Google" id="ProtNLM"/>
    </source>
</evidence>
<keyword evidence="5" id="KW-1185">Reference proteome</keyword>
<proteinExistence type="predicted"/>